<keyword evidence="6" id="KW-1185">Reference proteome</keyword>
<dbReference type="InterPro" id="IPR027417">
    <property type="entry name" value="P-loop_NTPase"/>
</dbReference>
<evidence type="ECO:0000313" key="5">
    <source>
        <dbReference type="EMBL" id="OEU10838.1"/>
    </source>
</evidence>
<dbReference type="NCBIfam" id="NF040713">
    <property type="entry name" value="ZapE"/>
    <property type="match status" value="1"/>
</dbReference>
<dbReference type="EMBL" id="KV784370">
    <property type="protein sequence ID" value="OEU10838.1"/>
    <property type="molecule type" value="Genomic_DNA"/>
</dbReference>
<feature type="region of interest" description="Disordered" evidence="4">
    <location>
        <begin position="28"/>
        <end position="53"/>
    </location>
</feature>
<dbReference type="PANTHER" id="PTHR12169:SF6">
    <property type="entry name" value="AFG1-LIKE ATPASE"/>
    <property type="match status" value="1"/>
</dbReference>
<dbReference type="GO" id="GO:0005739">
    <property type="term" value="C:mitochondrion"/>
    <property type="evidence" value="ECO:0007669"/>
    <property type="project" value="TreeGrafter"/>
</dbReference>
<sequence>RGIYIHGDVGIGKSFLMDLFHQQITLAEEKKQQSQHQQSPSQSQQQTNSSSSSSRRVHFNEFMLDVHHRIHIFKKNNPLMDAIPQIAVDISNELSSSSSNSTNSSNNSNNNFKLLCFDEFQVTDIADAMILKRLFELLFYLNVIIVATSNRPPNKLYEGGLNRIRFLPFITTLTNHCTILCMDDYDKHKHIDYRRDNLITPLTTTAGNGNTIDDDDENNNNMTAVNVEILPVRMGRTITIKRSNPHNLCGRFTFNELCLLPLGAADYLTLSEYYKTIIIENIPKLDSSKYNEARRFVTMIDTFYESKTLEQLVATGLIGVSLAQLSSVKEVVFSFRRAESRLYEM</sequence>
<feature type="non-terminal residue" evidence="5">
    <location>
        <position position="1"/>
    </location>
</feature>
<evidence type="ECO:0000256" key="4">
    <source>
        <dbReference type="SAM" id="MobiDB-lite"/>
    </source>
</evidence>
<dbReference type="GO" id="GO:0016887">
    <property type="term" value="F:ATP hydrolysis activity"/>
    <property type="evidence" value="ECO:0007669"/>
    <property type="project" value="InterPro"/>
</dbReference>
<keyword evidence="2" id="KW-0547">Nucleotide-binding</keyword>
<comment type="similarity">
    <text evidence="1">Belongs to the AFG1 ATPase family.</text>
</comment>
<feature type="non-terminal residue" evidence="5">
    <location>
        <position position="345"/>
    </location>
</feature>
<dbReference type="InterPro" id="IPR005654">
    <property type="entry name" value="ATPase_AFG1-like"/>
</dbReference>
<reference evidence="5 6" key="1">
    <citation type="submission" date="2016-09" db="EMBL/GenBank/DDBJ databases">
        <title>Extensive genetic diversity and differential bi-allelic expression allows diatom success in the polar Southern Ocean.</title>
        <authorList>
            <consortium name="DOE Joint Genome Institute"/>
            <person name="Mock T."/>
            <person name="Otillar R.P."/>
            <person name="Strauss J."/>
            <person name="Dupont C."/>
            <person name="Frickenhaus S."/>
            <person name="Maumus F."/>
            <person name="Mcmullan M."/>
            <person name="Sanges R."/>
            <person name="Schmutz J."/>
            <person name="Toseland A."/>
            <person name="Valas R."/>
            <person name="Veluchamy A."/>
            <person name="Ward B.J."/>
            <person name="Allen A."/>
            <person name="Barry K."/>
            <person name="Falciatore A."/>
            <person name="Ferrante M."/>
            <person name="Fortunato A.E."/>
            <person name="Gloeckner G."/>
            <person name="Gruber A."/>
            <person name="Hipkin R."/>
            <person name="Janech M."/>
            <person name="Kroth P."/>
            <person name="Leese F."/>
            <person name="Lindquist E."/>
            <person name="Lyon B.R."/>
            <person name="Martin J."/>
            <person name="Mayer C."/>
            <person name="Parker M."/>
            <person name="Quesneville H."/>
            <person name="Raymond J."/>
            <person name="Uhlig C."/>
            <person name="Valentin K.U."/>
            <person name="Worden A.Z."/>
            <person name="Armbrust E.V."/>
            <person name="Bowler C."/>
            <person name="Green B."/>
            <person name="Moulton V."/>
            <person name="Van Oosterhout C."/>
            <person name="Grigoriev I."/>
        </authorList>
    </citation>
    <scope>NUCLEOTIDE SEQUENCE [LARGE SCALE GENOMIC DNA]</scope>
    <source>
        <strain evidence="5 6">CCMP1102</strain>
    </source>
</reference>
<proteinExistence type="inferred from homology"/>
<organism evidence="5 6">
    <name type="scientific">Fragilariopsis cylindrus CCMP1102</name>
    <dbReference type="NCBI Taxonomy" id="635003"/>
    <lineage>
        <taxon>Eukaryota</taxon>
        <taxon>Sar</taxon>
        <taxon>Stramenopiles</taxon>
        <taxon>Ochrophyta</taxon>
        <taxon>Bacillariophyta</taxon>
        <taxon>Bacillariophyceae</taxon>
        <taxon>Bacillariophycidae</taxon>
        <taxon>Bacillariales</taxon>
        <taxon>Bacillariaceae</taxon>
        <taxon>Fragilariopsis</taxon>
    </lineage>
</organism>
<keyword evidence="3" id="KW-0067">ATP-binding</keyword>
<evidence type="ECO:0000256" key="1">
    <source>
        <dbReference type="ARBA" id="ARBA00010322"/>
    </source>
</evidence>
<dbReference type="SUPFAM" id="SSF52540">
    <property type="entry name" value="P-loop containing nucleoside triphosphate hydrolases"/>
    <property type="match status" value="1"/>
</dbReference>
<gene>
    <name evidence="5" type="ORF">FRACYDRAFT_159095</name>
</gene>
<evidence type="ECO:0000313" key="6">
    <source>
        <dbReference type="Proteomes" id="UP000095751"/>
    </source>
</evidence>
<dbReference type="Pfam" id="PF03969">
    <property type="entry name" value="AFG1_ATPase"/>
    <property type="match status" value="1"/>
</dbReference>
<dbReference type="OrthoDB" id="548867at2759"/>
<dbReference type="PANTHER" id="PTHR12169">
    <property type="entry name" value="ATPASE N2B"/>
    <property type="match status" value="1"/>
</dbReference>
<feature type="compositionally biased region" description="Low complexity" evidence="4">
    <location>
        <begin position="34"/>
        <end position="53"/>
    </location>
</feature>
<dbReference type="InParanoid" id="A0A1E7EXT1"/>
<accession>A0A1E7EXT1</accession>
<dbReference type="AlphaFoldDB" id="A0A1E7EXT1"/>
<dbReference type="Proteomes" id="UP000095751">
    <property type="component" value="Unassembled WGS sequence"/>
</dbReference>
<dbReference type="KEGG" id="fcy:FRACYDRAFT_159095"/>
<evidence type="ECO:0000256" key="3">
    <source>
        <dbReference type="ARBA" id="ARBA00022840"/>
    </source>
</evidence>
<evidence type="ECO:0000256" key="2">
    <source>
        <dbReference type="ARBA" id="ARBA00022741"/>
    </source>
</evidence>
<name>A0A1E7EXT1_9STRA</name>
<dbReference type="GO" id="GO:0005524">
    <property type="term" value="F:ATP binding"/>
    <property type="evidence" value="ECO:0007669"/>
    <property type="project" value="UniProtKB-KW"/>
</dbReference>
<protein>
    <submittedName>
        <fullName evidence="5">AFG1-like ATPase</fullName>
    </submittedName>
</protein>
<dbReference type="Gene3D" id="3.40.50.300">
    <property type="entry name" value="P-loop containing nucleotide triphosphate hydrolases"/>
    <property type="match status" value="1"/>
</dbReference>